<reference evidence="6" key="1">
    <citation type="journal article" date="2010" name="Science">
        <title>Plasticity of animal genome architecture unmasked by rapid evolution of a pelagic tunicate.</title>
        <authorList>
            <person name="Denoeud F."/>
            <person name="Henriet S."/>
            <person name="Mungpakdee S."/>
            <person name="Aury J.M."/>
            <person name="Da Silva C."/>
            <person name="Brinkmann H."/>
            <person name="Mikhaleva J."/>
            <person name="Olsen L.C."/>
            <person name="Jubin C."/>
            <person name="Canestro C."/>
            <person name="Bouquet J.M."/>
            <person name="Danks G."/>
            <person name="Poulain J."/>
            <person name="Campsteijn C."/>
            <person name="Adamski M."/>
            <person name="Cross I."/>
            <person name="Yadetie F."/>
            <person name="Muffato M."/>
            <person name="Louis A."/>
            <person name="Butcher S."/>
            <person name="Tsagkogeorga G."/>
            <person name="Konrad A."/>
            <person name="Singh S."/>
            <person name="Jensen M.F."/>
            <person name="Cong E.H."/>
            <person name="Eikeseth-Otteraa H."/>
            <person name="Noel B."/>
            <person name="Anthouard V."/>
            <person name="Porcel B.M."/>
            <person name="Kachouri-Lafond R."/>
            <person name="Nishino A."/>
            <person name="Ugolini M."/>
            <person name="Chourrout P."/>
            <person name="Nishida H."/>
            <person name="Aasland R."/>
            <person name="Huzurbazar S."/>
            <person name="Westhof E."/>
            <person name="Delsuc F."/>
            <person name="Lehrach H."/>
            <person name="Reinhardt R."/>
            <person name="Weissenbach J."/>
            <person name="Roy S.W."/>
            <person name="Artiguenave F."/>
            <person name="Postlethwait J.H."/>
            <person name="Manak J.R."/>
            <person name="Thompson E.M."/>
            <person name="Jaillon O."/>
            <person name="Du Pasquier L."/>
            <person name="Boudinot P."/>
            <person name="Liberles D.A."/>
            <person name="Volff J.N."/>
            <person name="Philippe H."/>
            <person name="Lenhard B."/>
            <person name="Roest Crollius H."/>
            <person name="Wincker P."/>
            <person name="Chourrout D."/>
        </authorList>
    </citation>
    <scope>NUCLEOTIDE SEQUENCE [LARGE SCALE GENOMIC DNA]</scope>
</reference>
<dbReference type="EMBL" id="FN653052">
    <property type="protein sequence ID" value="CBY19624.1"/>
    <property type="molecule type" value="Genomic_DNA"/>
</dbReference>
<keyword evidence="2" id="KW-0333">Golgi apparatus</keyword>
<evidence type="ECO:0000256" key="4">
    <source>
        <dbReference type="SAM" id="MobiDB-lite"/>
    </source>
</evidence>
<keyword evidence="7" id="KW-1185">Reference proteome</keyword>
<feature type="compositionally biased region" description="Basic and acidic residues" evidence="4">
    <location>
        <begin position="36"/>
        <end position="46"/>
    </location>
</feature>
<feature type="compositionally biased region" description="Acidic residues" evidence="4">
    <location>
        <begin position="47"/>
        <end position="59"/>
    </location>
</feature>
<dbReference type="InterPro" id="IPR001173">
    <property type="entry name" value="Glyco_trans_2-like"/>
</dbReference>
<dbReference type="SUPFAM" id="SSF53448">
    <property type="entry name" value="Nucleotide-diphospho-sugar transferases"/>
    <property type="match status" value="1"/>
</dbReference>
<keyword evidence="2" id="KW-0430">Lectin</keyword>
<dbReference type="PANTHER" id="PTHR11675:SF131">
    <property type="entry name" value="POLYPEPTIDE N-ACETYLGALACTOSAMINYLTRANSFERASE 9-RELATED"/>
    <property type="match status" value="1"/>
</dbReference>
<dbReference type="InterPro" id="IPR029044">
    <property type="entry name" value="Nucleotide-diphossugar_trans"/>
</dbReference>
<proteinExistence type="inferred from homology"/>
<comment type="similarity">
    <text evidence="2">Belongs to the glycosyltransferase 2 family. GalNAc-T subfamily.</text>
</comment>
<evidence type="ECO:0000256" key="1">
    <source>
        <dbReference type="ARBA" id="ARBA00023157"/>
    </source>
</evidence>
<dbReference type="GO" id="GO:0006493">
    <property type="term" value="P:protein O-linked glycosylation"/>
    <property type="evidence" value="ECO:0007669"/>
    <property type="project" value="TreeGrafter"/>
</dbReference>
<name>E4XHR7_OIKDI</name>
<feature type="region of interest" description="Disordered" evidence="4">
    <location>
        <begin position="36"/>
        <end position="64"/>
    </location>
</feature>
<dbReference type="Gene3D" id="2.80.10.50">
    <property type="match status" value="1"/>
</dbReference>
<dbReference type="OrthoDB" id="5988548at2759"/>
<evidence type="ECO:0000256" key="3">
    <source>
        <dbReference type="SAM" id="Coils"/>
    </source>
</evidence>
<keyword evidence="2" id="KW-0464">Manganese</keyword>
<dbReference type="PANTHER" id="PTHR11675">
    <property type="entry name" value="N-ACETYLGALACTOSAMINYLTRANSFERASE"/>
    <property type="match status" value="1"/>
</dbReference>
<feature type="domain" description="Glycosyltransferase 2-like" evidence="5">
    <location>
        <begin position="439"/>
        <end position="633"/>
    </location>
</feature>
<protein>
    <recommendedName>
        <fullName evidence="2">Polypeptide N-acetylgalactosaminyltransferase</fullName>
        <ecNumber evidence="2">2.4.1.-</ecNumber>
    </recommendedName>
    <alternativeName>
        <fullName evidence="2">Protein-UDP acetylgalactosaminyltransferase</fullName>
    </alternativeName>
</protein>
<dbReference type="EC" id="2.4.1.-" evidence="2"/>
<keyword evidence="1 2" id="KW-1015">Disulfide bond</keyword>
<evidence type="ECO:0000313" key="7">
    <source>
        <dbReference type="Proteomes" id="UP000001307"/>
    </source>
</evidence>
<dbReference type="Pfam" id="PF00535">
    <property type="entry name" value="Glycos_transf_2"/>
    <property type="match status" value="1"/>
</dbReference>
<feature type="coiled-coil region" evidence="3">
    <location>
        <begin position="200"/>
        <end position="311"/>
    </location>
</feature>
<evidence type="ECO:0000256" key="2">
    <source>
        <dbReference type="RuleBase" id="RU361242"/>
    </source>
</evidence>
<dbReference type="UniPathway" id="UPA00378"/>
<accession>E4XHR7</accession>
<dbReference type="GO" id="GO:0000139">
    <property type="term" value="C:Golgi membrane"/>
    <property type="evidence" value="ECO:0007669"/>
    <property type="project" value="UniProtKB-SubCell"/>
</dbReference>
<dbReference type="Proteomes" id="UP000001307">
    <property type="component" value="Unassembled WGS sequence"/>
</dbReference>
<dbReference type="InParanoid" id="E4XHR7"/>
<keyword evidence="3" id="KW-0175">Coiled coil</keyword>
<sequence>MPVAGIPNFVMEKKDPKVANGKEEFADYAEINSETEFEKEFDKSEKEEEITEFKEDDDLVENKKESKMPERVRFIKTKVEEDNVDEPYNIEGYKIPENHNTTIFDNVFKSEKYLTEGREYNYYHLWHFQSTINDAKDEEIEEDYDDFLEELSFYSNDSTTKNITLRTQKKEQAMIKDIFDVDVEVDDYAGYEFEPDHEIRREKEILKAEVENKIKRLKEQKQAEIDARIAQEEKLQKIREDQLRREKVLKDREEREKKREEFLRKKEEAAEVIALHRKLAAQKRLKDKMRAEDYEEEDELLKEEYETMQQVAERGQKKENVNERPIAGAEIFGQEKMFGLFKGRVLLEPGVPHDFYSDEELQPCLRKPLPRKSDPGEFGKGYVPENPTADEKAQIDKGWERHGFNEFVCNRIALTRHLSDKRPSKCMSKRWKKPLPTTSIVIVFHNEATCTLLRTVYSILGTTPKILLTEIILVDDKSEIDKRPELGVTLEQTIFDDINSKMGENFVKIIRQPTRLGLIQARLAGAAVAKGDTLTFLDAHCECFPGWAEPLLERIAEDPTRVMTPVIEVIDAGTFRTGETKTANIFKGVFGWNLVFNWIEAYGPKNPYTSAYEARPIRSPTMAGGLFTMDKAYFNWLGTYDEEMKIWGGENLEMSFRVTNCSEFFNYHLCRFGCHVFREKSPYSHPGGEEPIMRNSIRVADVWLDEFKEVYFRRGAPILKNIDPGNMSSRIQLRENLQCQPFSWYMENVLPELDYTMNDDLIFAGEIISQARNRTNRQCFDSTGKDNAQIQIFPCHGLLGNQYYEYTNIKDIRYESKMQKFLVSNYL</sequence>
<comment type="pathway">
    <text evidence="2">Protein modification; protein glycosylation.</text>
</comment>
<dbReference type="AlphaFoldDB" id="E4XHR7"/>
<keyword evidence="2" id="KW-0808">Transferase</keyword>
<dbReference type="Gene3D" id="3.90.550.10">
    <property type="entry name" value="Spore Coat Polysaccharide Biosynthesis Protein SpsA, Chain A"/>
    <property type="match status" value="1"/>
</dbReference>
<comment type="cofactor">
    <cofactor evidence="2">
        <name>Mn(2+)</name>
        <dbReference type="ChEBI" id="CHEBI:29035"/>
    </cofactor>
</comment>
<dbReference type="InterPro" id="IPR035992">
    <property type="entry name" value="Ricin_B-like_lectins"/>
</dbReference>
<evidence type="ECO:0000259" key="5">
    <source>
        <dbReference type="Pfam" id="PF00535"/>
    </source>
</evidence>
<dbReference type="GO" id="GO:0004653">
    <property type="term" value="F:polypeptide N-acetylgalactosaminyltransferase activity"/>
    <property type="evidence" value="ECO:0007669"/>
    <property type="project" value="TreeGrafter"/>
</dbReference>
<keyword evidence="2" id="KW-0328">Glycosyltransferase</keyword>
<evidence type="ECO:0000313" key="6">
    <source>
        <dbReference type="EMBL" id="CBY19624.1"/>
    </source>
</evidence>
<organism evidence="6">
    <name type="scientific">Oikopleura dioica</name>
    <name type="common">Tunicate</name>
    <dbReference type="NCBI Taxonomy" id="34765"/>
    <lineage>
        <taxon>Eukaryota</taxon>
        <taxon>Metazoa</taxon>
        <taxon>Chordata</taxon>
        <taxon>Tunicata</taxon>
        <taxon>Appendicularia</taxon>
        <taxon>Copelata</taxon>
        <taxon>Oikopleuridae</taxon>
        <taxon>Oikopleura</taxon>
    </lineage>
</organism>
<comment type="subcellular location">
    <subcellularLocation>
        <location evidence="2">Golgi apparatus membrane</location>
        <topology evidence="2">Single-pass type II membrane protein</topology>
    </subcellularLocation>
</comment>
<gene>
    <name evidence="6" type="ORF">GSOID_T00011049001</name>
</gene>
<dbReference type="SUPFAM" id="SSF50370">
    <property type="entry name" value="Ricin B-like lectins"/>
    <property type="match status" value="1"/>
</dbReference>
<dbReference type="GO" id="GO:0030246">
    <property type="term" value="F:carbohydrate binding"/>
    <property type="evidence" value="ECO:0007669"/>
    <property type="project" value="UniProtKB-KW"/>
</dbReference>